<sequence>MVNKKKYKEKELKERVAFLMEKVGISPDYMKKRPKEFSGGQRQRISIARAISTDPEFILCDEPISALDVSIQAQIVNLLEDIQKDLGVAYLFIAHDLAMVEHISDRIGVLYKGNMMELGLSNQIYKNPMHPYTIGLLNSVLQPVPRKDKSKPLKTIASDMSSSNNETIGCAFSSRCPFKTELCLQKKPPLEEVEPGHLVACFHKQNFKN</sequence>
<comment type="similarity">
    <text evidence="1">Belongs to the ABC transporter superfamily.</text>
</comment>
<keyword evidence="4 7" id="KW-0067">ATP-binding</keyword>
<evidence type="ECO:0000256" key="1">
    <source>
        <dbReference type="ARBA" id="ARBA00005417"/>
    </source>
</evidence>
<dbReference type="InterPro" id="IPR017871">
    <property type="entry name" value="ABC_transporter-like_CS"/>
</dbReference>
<accession>A0ABW9N2G2</accession>
<comment type="caution">
    <text evidence="7">The sequence shown here is derived from an EMBL/GenBank/DDBJ whole genome shotgun (WGS) entry which is preliminary data.</text>
</comment>
<dbReference type="PROSITE" id="PS00211">
    <property type="entry name" value="ABC_TRANSPORTER_1"/>
    <property type="match status" value="1"/>
</dbReference>
<dbReference type="InterPro" id="IPR050319">
    <property type="entry name" value="ABC_transp_ATP-bind"/>
</dbReference>
<protein>
    <submittedName>
        <fullName evidence="7">Oligopeptide/dipeptide ABC transporter ATP-binding protein</fullName>
    </submittedName>
</protein>
<evidence type="ECO:0000256" key="4">
    <source>
        <dbReference type="ARBA" id="ARBA00022840"/>
    </source>
</evidence>
<dbReference type="InterPro" id="IPR027417">
    <property type="entry name" value="P-loop_NTPase"/>
</dbReference>
<dbReference type="Proteomes" id="UP001637993">
    <property type="component" value="Unassembled WGS sequence"/>
</dbReference>
<evidence type="ECO:0000256" key="2">
    <source>
        <dbReference type="ARBA" id="ARBA00022448"/>
    </source>
</evidence>
<reference evidence="7 8" key="1">
    <citation type="journal article" date="2025" name="Anaerobe">
        <title>Description of Anaerococcus kampingiae sp. nov., Anaerococcus groningensis sp. nov., Anaerococcus martiniensis sp. nov., and Anaerococcus cruorum sp. nov., isolated from human clinical specimens.</title>
        <authorList>
            <person name="Boiten K.E."/>
            <person name="Meijer J."/>
            <person name="van Wezel E.M."/>
            <person name="Veloo A.C.M."/>
        </authorList>
    </citation>
    <scope>NUCLEOTIDE SEQUENCE [LARGE SCALE GENOMIC DNA]</scope>
    <source>
        <strain evidence="7 8">ENR1011</strain>
    </source>
</reference>
<evidence type="ECO:0000313" key="8">
    <source>
        <dbReference type="Proteomes" id="UP001637993"/>
    </source>
</evidence>
<dbReference type="Pfam" id="PF08352">
    <property type="entry name" value="oligo_HPY"/>
    <property type="match status" value="1"/>
</dbReference>
<keyword evidence="8" id="KW-1185">Reference proteome</keyword>
<dbReference type="InterPro" id="IPR003439">
    <property type="entry name" value="ABC_transporter-like_ATP-bd"/>
</dbReference>
<evidence type="ECO:0000313" key="7">
    <source>
        <dbReference type="EMBL" id="MFO3718295.1"/>
    </source>
</evidence>
<dbReference type="SUPFAM" id="SSF52540">
    <property type="entry name" value="P-loop containing nucleoside triphosphate hydrolases"/>
    <property type="match status" value="1"/>
</dbReference>
<dbReference type="RefSeq" id="WP_410024843.1">
    <property type="nucleotide sequence ID" value="NZ_JBGMEG010000038.1"/>
</dbReference>
<dbReference type="NCBIfam" id="TIGR01727">
    <property type="entry name" value="oligo_HPY"/>
    <property type="match status" value="1"/>
</dbReference>
<feature type="domain" description="ABC transporter" evidence="5">
    <location>
        <begin position="5"/>
        <end position="64"/>
    </location>
</feature>
<proteinExistence type="inferred from homology"/>
<evidence type="ECO:0000259" key="5">
    <source>
        <dbReference type="Pfam" id="PF00005"/>
    </source>
</evidence>
<keyword evidence="3" id="KW-0547">Nucleotide-binding</keyword>
<dbReference type="InterPro" id="IPR013563">
    <property type="entry name" value="Oligopep_ABC_C"/>
</dbReference>
<dbReference type="EMBL" id="JBGMEG010000038">
    <property type="protein sequence ID" value="MFO3718295.1"/>
    <property type="molecule type" value="Genomic_DNA"/>
</dbReference>
<dbReference type="GO" id="GO:0005524">
    <property type="term" value="F:ATP binding"/>
    <property type="evidence" value="ECO:0007669"/>
    <property type="project" value="UniProtKB-KW"/>
</dbReference>
<evidence type="ECO:0000256" key="3">
    <source>
        <dbReference type="ARBA" id="ARBA00022741"/>
    </source>
</evidence>
<dbReference type="PANTHER" id="PTHR43776">
    <property type="entry name" value="TRANSPORT ATP-BINDING PROTEIN"/>
    <property type="match status" value="1"/>
</dbReference>
<dbReference type="PANTHER" id="PTHR43776:SF7">
    <property type="entry name" value="D,D-DIPEPTIDE TRANSPORT ATP-BINDING PROTEIN DDPF-RELATED"/>
    <property type="match status" value="1"/>
</dbReference>
<organism evidence="7 8">
    <name type="scientific">Anaerococcus groningensis</name>
    <dbReference type="NCBI Taxonomy" id="3115616"/>
    <lineage>
        <taxon>Bacteria</taxon>
        <taxon>Bacillati</taxon>
        <taxon>Bacillota</taxon>
        <taxon>Tissierellia</taxon>
        <taxon>Tissierellales</taxon>
        <taxon>Peptoniphilaceae</taxon>
        <taxon>Anaerococcus</taxon>
    </lineage>
</organism>
<evidence type="ECO:0000259" key="6">
    <source>
        <dbReference type="Pfam" id="PF08352"/>
    </source>
</evidence>
<dbReference type="Gene3D" id="3.40.50.300">
    <property type="entry name" value="P-loop containing nucleotide triphosphate hydrolases"/>
    <property type="match status" value="1"/>
</dbReference>
<keyword evidence="2" id="KW-0813">Transport</keyword>
<name>A0ABW9N2G2_9FIRM</name>
<dbReference type="Pfam" id="PF00005">
    <property type="entry name" value="ABC_tran"/>
    <property type="match status" value="1"/>
</dbReference>
<gene>
    <name evidence="7" type="ORF">AB9Q04_08165</name>
</gene>
<feature type="domain" description="Oligopeptide/dipeptide ABC transporter C-terminal" evidence="6">
    <location>
        <begin position="116"/>
        <end position="183"/>
    </location>
</feature>